<evidence type="ECO:0000313" key="11">
    <source>
        <dbReference type="EMBL" id="MBB4735476.1"/>
    </source>
</evidence>
<dbReference type="Gene3D" id="3.40.50.10330">
    <property type="entry name" value="Probable inorganic polyphosphate/atp-NAD kinase, domain 1"/>
    <property type="match status" value="1"/>
</dbReference>
<comment type="catalytic activity">
    <reaction evidence="8 9">
        <text>NAD(+) + ATP = ADP + NADP(+) + H(+)</text>
        <dbReference type="Rhea" id="RHEA:18629"/>
        <dbReference type="ChEBI" id="CHEBI:15378"/>
        <dbReference type="ChEBI" id="CHEBI:30616"/>
        <dbReference type="ChEBI" id="CHEBI:57540"/>
        <dbReference type="ChEBI" id="CHEBI:58349"/>
        <dbReference type="ChEBI" id="CHEBI:456216"/>
        <dbReference type="EC" id="2.7.1.23"/>
    </reaction>
</comment>
<evidence type="ECO:0000313" key="12">
    <source>
        <dbReference type="Proteomes" id="UP000540191"/>
    </source>
</evidence>
<evidence type="ECO:0000256" key="2">
    <source>
        <dbReference type="ARBA" id="ARBA00022679"/>
    </source>
</evidence>
<feature type="binding site" evidence="9">
    <location>
        <begin position="202"/>
        <end position="207"/>
    </location>
    <ligand>
        <name>NAD(+)</name>
        <dbReference type="ChEBI" id="CHEBI:57540"/>
    </ligand>
</feature>
<dbReference type="InterPro" id="IPR017438">
    <property type="entry name" value="ATP-NAD_kinase_N"/>
</dbReference>
<evidence type="ECO:0000256" key="5">
    <source>
        <dbReference type="ARBA" id="ARBA00022840"/>
    </source>
</evidence>
<comment type="similarity">
    <text evidence="9">Belongs to the NAD kinase family.</text>
</comment>
<dbReference type="InterPro" id="IPR016064">
    <property type="entry name" value="NAD/diacylglycerol_kinase_sf"/>
</dbReference>
<evidence type="ECO:0000256" key="8">
    <source>
        <dbReference type="ARBA" id="ARBA00047925"/>
    </source>
</evidence>
<dbReference type="GO" id="GO:0019674">
    <property type="term" value="P:NAD+ metabolic process"/>
    <property type="evidence" value="ECO:0007669"/>
    <property type="project" value="InterPro"/>
</dbReference>
<comment type="subcellular location">
    <subcellularLocation>
        <location evidence="9">Cytoplasm</location>
    </subcellularLocation>
</comment>
<dbReference type="FunFam" id="2.60.200.30:FF:000007">
    <property type="entry name" value="NAD kinase"/>
    <property type="match status" value="1"/>
</dbReference>
<evidence type="ECO:0000256" key="9">
    <source>
        <dbReference type="HAMAP-Rule" id="MF_00361"/>
    </source>
</evidence>
<dbReference type="EC" id="2.7.1.23" evidence="9"/>
<comment type="function">
    <text evidence="9">Involved in the regulation of the intracellular balance of NAD and NADP, and is a key enzyme in the biosynthesis of NADP. Catalyzes specifically the phosphorylation on 2'-hydroxyl of the adenosine moiety of NAD to yield NADP.</text>
</comment>
<proteinExistence type="inferred from homology"/>
<keyword evidence="5 9" id="KW-0067">ATP-binding</keyword>
<accession>A0A7W7GNU4</accession>
<feature type="binding site" evidence="9">
    <location>
        <begin position="87"/>
        <end position="88"/>
    </location>
    <ligand>
        <name>NAD(+)</name>
        <dbReference type="ChEBI" id="CHEBI:57540"/>
    </ligand>
</feature>
<keyword evidence="6 9" id="KW-0521">NADP</keyword>
<feature type="binding site" evidence="9">
    <location>
        <begin position="161"/>
        <end position="162"/>
    </location>
    <ligand>
        <name>NAD(+)</name>
        <dbReference type="ChEBI" id="CHEBI:57540"/>
    </ligand>
</feature>
<dbReference type="GO" id="GO:0005524">
    <property type="term" value="F:ATP binding"/>
    <property type="evidence" value="ECO:0007669"/>
    <property type="project" value="UniProtKB-KW"/>
</dbReference>
<keyword evidence="1 9" id="KW-0963">Cytoplasm</keyword>
<evidence type="ECO:0000256" key="4">
    <source>
        <dbReference type="ARBA" id="ARBA00022777"/>
    </source>
</evidence>
<evidence type="ECO:0000256" key="7">
    <source>
        <dbReference type="ARBA" id="ARBA00023027"/>
    </source>
</evidence>
<feature type="binding site" evidence="9">
    <location>
        <position position="172"/>
    </location>
    <ligand>
        <name>NAD(+)</name>
        <dbReference type="ChEBI" id="CHEBI:57540"/>
    </ligand>
</feature>
<keyword evidence="7 9" id="KW-0520">NAD</keyword>
<feature type="binding site" evidence="9">
    <location>
        <position position="92"/>
    </location>
    <ligand>
        <name>NAD(+)</name>
        <dbReference type="ChEBI" id="CHEBI:57540"/>
    </ligand>
</feature>
<reference evidence="11 12" key="1">
    <citation type="submission" date="2020-08" db="EMBL/GenBank/DDBJ databases">
        <title>Sequencing the genomes of 1000 actinobacteria strains.</title>
        <authorList>
            <person name="Klenk H.-P."/>
        </authorList>
    </citation>
    <scope>NUCLEOTIDE SEQUENCE [LARGE SCALE GENOMIC DNA]</scope>
    <source>
        <strain evidence="11 12">DSM 23974</strain>
    </source>
</reference>
<dbReference type="GO" id="GO:0005737">
    <property type="term" value="C:cytoplasm"/>
    <property type="evidence" value="ECO:0007669"/>
    <property type="project" value="UniProtKB-SubCell"/>
</dbReference>
<keyword evidence="2 9" id="KW-0808">Transferase</keyword>
<keyword evidence="12" id="KW-1185">Reference proteome</keyword>
<dbReference type="GO" id="GO:0046872">
    <property type="term" value="F:metal ion binding"/>
    <property type="evidence" value="ECO:0007669"/>
    <property type="project" value="UniProtKB-UniRule"/>
</dbReference>
<feature type="active site" description="Proton acceptor" evidence="9">
    <location>
        <position position="87"/>
    </location>
</feature>
<dbReference type="RefSeq" id="WP_158496103.1">
    <property type="nucleotide sequence ID" value="NZ_JACHNA010000001.1"/>
</dbReference>
<dbReference type="Pfam" id="PF01513">
    <property type="entry name" value="NAD_kinase"/>
    <property type="match status" value="1"/>
</dbReference>
<sequence length="367" mass="39034">MPETTPGQAMTARRVLVLTHTGRQDAITAALQAAAMLADAGLVPVMLAEDIEAIRHRAGDPVDFAPQTLGVDCELTQLSLGLVLGGDGSVLRAAELVRGSRVPLVAVNLGHVGFLAESERTDLQRTVEGIVAGSYRVDERMALDVIVRVDGAVVARTWALNEASVEKSNRERMLEVVVSVDDTALSSYGCDGVVMATPTGSTAYAFSAGGPVVWPGVEALLLVPISAHTLFSRPLVVGPHSTLALDVLTRTNETGVLWCDGRRTVELPPEARVEVRRSAEPVRLARLTHTAFAERLVRKFQLPTQGWRGPVTGEEKAEAAAARAAVETVEPRHAGPRPVIVPPSTAPIDIRPARSDEAAEQEGKDQS</sequence>
<evidence type="ECO:0000256" key="1">
    <source>
        <dbReference type="ARBA" id="ARBA00022490"/>
    </source>
</evidence>
<dbReference type="InterPro" id="IPR002504">
    <property type="entry name" value="NADK"/>
</dbReference>
<dbReference type="Proteomes" id="UP000540191">
    <property type="component" value="Unassembled WGS sequence"/>
</dbReference>
<feature type="binding site" evidence="9">
    <location>
        <position position="191"/>
    </location>
    <ligand>
        <name>NAD(+)</name>
        <dbReference type="ChEBI" id="CHEBI:57540"/>
    </ligand>
</feature>
<dbReference type="Pfam" id="PF20143">
    <property type="entry name" value="NAD_kinase_C"/>
    <property type="match status" value="1"/>
</dbReference>
<gene>
    <name evidence="9" type="primary">nadK</name>
    <name evidence="11" type="ORF">HDA30_000984</name>
</gene>
<dbReference type="EMBL" id="JACHNA010000001">
    <property type="protein sequence ID" value="MBB4735476.1"/>
    <property type="molecule type" value="Genomic_DNA"/>
</dbReference>
<dbReference type="AlphaFoldDB" id="A0A7W7GNU4"/>
<evidence type="ECO:0000256" key="6">
    <source>
        <dbReference type="ARBA" id="ARBA00022857"/>
    </source>
</evidence>
<evidence type="ECO:0000256" key="3">
    <source>
        <dbReference type="ARBA" id="ARBA00022741"/>
    </source>
</evidence>
<feature type="region of interest" description="Disordered" evidence="10">
    <location>
        <begin position="327"/>
        <end position="367"/>
    </location>
</feature>
<dbReference type="GO" id="GO:0006741">
    <property type="term" value="P:NADP+ biosynthetic process"/>
    <property type="evidence" value="ECO:0007669"/>
    <property type="project" value="UniProtKB-UniRule"/>
</dbReference>
<dbReference type="GO" id="GO:0051287">
    <property type="term" value="F:NAD binding"/>
    <property type="evidence" value="ECO:0007669"/>
    <property type="project" value="UniProtKB-ARBA"/>
</dbReference>
<organism evidence="11 12">
    <name type="scientific">Micrococcus cohnii</name>
    <dbReference type="NCBI Taxonomy" id="993416"/>
    <lineage>
        <taxon>Bacteria</taxon>
        <taxon>Bacillati</taxon>
        <taxon>Actinomycetota</taxon>
        <taxon>Actinomycetes</taxon>
        <taxon>Micrococcales</taxon>
        <taxon>Micrococcaceae</taxon>
        <taxon>Micrococcus</taxon>
    </lineage>
</organism>
<dbReference type="InterPro" id="IPR017437">
    <property type="entry name" value="ATP-NAD_kinase_PpnK-typ_C"/>
</dbReference>
<dbReference type="GO" id="GO:0003951">
    <property type="term" value="F:NAD+ kinase activity"/>
    <property type="evidence" value="ECO:0007669"/>
    <property type="project" value="UniProtKB-UniRule"/>
</dbReference>
<keyword evidence="3 9" id="KW-0547">Nucleotide-binding</keyword>
<dbReference type="HAMAP" id="MF_00361">
    <property type="entry name" value="NAD_kinase"/>
    <property type="match status" value="1"/>
</dbReference>
<dbReference type="PANTHER" id="PTHR20275:SF0">
    <property type="entry name" value="NAD KINASE"/>
    <property type="match status" value="1"/>
</dbReference>
<evidence type="ECO:0000256" key="10">
    <source>
        <dbReference type="SAM" id="MobiDB-lite"/>
    </source>
</evidence>
<comment type="cofactor">
    <cofactor evidence="9">
        <name>a divalent metal cation</name>
        <dbReference type="ChEBI" id="CHEBI:60240"/>
    </cofactor>
</comment>
<dbReference type="SUPFAM" id="SSF111331">
    <property type="entry name" value="NAD kinase/diacylglycerol kinase-like"/>
    <property type="match status" value="1"/>
</dbReference>
<comment type="caution">
    <text evidence="9">Lacks conserved residue(s) required for the propagation of feature annotation.</text>
</comment>
<dbReference type="Gene3D" id="2.60.200.30">
    <property type="entry name" value="Probable inorganic polyphosphate/atp-NAD kinase, domain 2"/>
    <property type="match status" value="1"/>
</dbReference>
<dbReference type="PANTHER" id="PTHR20275">
    <property type="entry name" value="NAD KINASE"/>
    <property type="match status" value="1"/>
</dbReference>
<protein>
    <recommendedName>
        <fullName evidence="9">NAD kinase</fullName>
        <ecNumber evidence="9">2.7.1.23</ecNumber>
    </recommendedName>
    <alternativeName>
        <fullName evidence="9">ATP-dependent NAD kinase</fullName>
    </alternativeName>
</protein>
<feature type="compositionally biased region" description="Basic and acidic residues" evidence="10">
    <location>
        <begin position="351"/>
        <end position="367"/>
    </location>
</feature>
<name>A0A7W7GNU4_9MICC</name>
<comment type="caution">
    <text evidence="11">The sequence shown here is derived from an EMBL/GenBank/DDBJ whole genome shotgun (WGS) entry which is preliminary data.</text>
</comment>
<keyword evidence="4 9" id="KW-0418">Kinase</keyword>
<dbReference type="NCBIfam" id="NF002892">
    <property type="entry name" value="PRK03372.1"/>
    <property type="match status" value="1"/>
</dbReference>